<accession>A0A371F5Y7</accession>
<dbReference type="PANTHER" id="PTHR33223">
    <property type="entry name" value="CCHC-TYPE DOMAIN-CONTAINING PROTEIN"/>
    <property type="match status" value="1"/>
</dbReference>
<comment type="caution">
    <text evidence="2">The sequence shown here is derived from an EMBL/GenBank/DDBJ whole genome shotgun (WGS) entry which is preliminary data.</text>
</comment>
<organism evidence="2 3">
    <name type="scientific">Mucuna pruriens</name>
    <name type="common">Velvet bean</name>
    <name type="synonym">Dolichos pruriens</name>
    <dbReference type="NCBI Taxonomy" id="157652"/>
    <lineage>
        <taxon>Eukaryota</taxon>
        <taxon>Viridiplantae</taxon>
        <taxon>Streptophyta</taxon>
        <taxon>Embryophyta</taxon>
        <taxon>Tracheophyta</taxon>
        <taxon>Spermatophyta</taxon>
        <taxon>Magnoliopsida</taxon>
        <taxon>eudicotyledons</taxon>
        <taxon>Gunneridae</taxon>
        <taxon>Pentapetalae</taxon>
        <taxon>rosids</taxon>
        <taxon>fabids</taxon>
        <taxon>Fabales</taxon>
        <taxon>Fabaceae</taxon>
        <taxon>Papilionoideae</taxon>
        <taxon>50 kb inversion clade</taxon>
        <taxon>NPAAA clade</taxon>
        <taxon>indigoferoid/millettioid clade</taxon>
        <taxon>Phaseoleae</taxon>
        <taxon>Mucuna</taxon>
    </lineage>
</organism>
<proteinExistence type="predicted"/>
<evidence type="ECO:0000256" key="1">
    <source>
        <dbReference type="SAM" id="MobiDB-lite"/>
    </source>
</evidence>
<dbReference type="AlphaFoldDB" id="A0A371F5Y7"/>
<gene>
    <name evidence="2" type="ORF">CR513_46677</name>
</gene>
<feature type="region of interest" description="Disordered" evidence="1">
    <location>
        <begin position="245"/>
        <end position="275"/>
    </location>
</feature>
<protein>
    <recommendedName>
        <fullName evidence="4">Retrotransposon gag domain-containing protein</fullName>
    </recommendedName>
</protein>
<keyword evidence="3" id="KW-1185">Reference proteome</keyword>
<dbReference type="PANTHER" id="PTHR33223:SF8">
    <property type="entry name" value="OS04G0172440 PROTEIN"/>
    <property type="match status" value="1"/>
</dbReference>
<feature type="compositionally biased region" description="Basic and acidic residues" evidence="1">
    <location>
        <begin position="245"/>
        <end position="259"/>
    </location>
</feature>
<feature type="compositionally biased region" description="Polar residues" evidence="1">
    <location>
        <begin position="266"/>
        <end position="275"/>
    </location>
</feature>
<dbReference type="Proteomes" id="UP000257109">
    <property type="component" value="Unassembled WGS sequence"/>
</dbReference>
<feature type="region of interest" description="Disordered" evidence="1">
    <location>
        <begin position="1"/>
        <end position="36"/>
    </location>
</feature>
<evidence type="ECO:0000313" key="3">
    <source>
        <dbReference type="Proteomes" id="UP000257109"/>
    </source>
</evidence>
<name>A0A371F5Y7_MUCPR</name>
<dbReference type="EMBL" id="QJKJ01010437">
    <property type="protein sequence ID" value="RDX73687.1"/>
    <property type="molecule type" value="Genomic_DNA"/>
</dbReference>
<reference evidence="2" key="1">
    <citation type="submission" date="2018-05" db="EMBL/GenBank/DDBJ databases">
        <title>Draft genome of Mucuna pruriens seed.</title>
        <authorList>
            <person name="Nnadi N.E."/>
            <person name="Vos R."/>
            <person name="Hasami M.H."/>
            <person name="Devisetty U.K."/>
            <person name="Aguiy J.C."/>
        </authorList>
    </citation>
    <scope>NUCLEOTIDE SEQUENCE [LARGE SCALE GENOMIC DNA]</scope>
    <source>
        <strain evidence="2">JCA_2017</strain>
    </source>
</reference>
<feature type="non-terminal residue" evidence="2">
    <location>
        <position position="1"/>
    </location>
</feature>
<sequence length="275" mass="31154">MQSHNQGALEQPRATPHHATSNQTPHQGPYFENNGTQTFVPPHAHPVLASGLDALEGFKHTEFDVADLCLFSNIVIPPKFELPTFNKYKGTTCPKGHLTMYCRKMAPHTHDNALLIHVFQEILTRASLGWYLGLRREHIPTGRSLEKGFLNQYKYNIDMALNYSQLQNMVKGEREAFKGNAQHWRELVAHIQPLLSKKKMVTMFIDTLHSPFYEKMVGNVSSYFLDLLLIGERVEVGMKKGKIVPEADTSHTNKPHDGKEEEEANLTANLQLSTP</sequence>
<dbReference type="OrthoDB" id="1750196at2759"/>
<evidence type="ECO:0008006" key="4">
    <source>
        <dbReference type="Google" id="ProtNLM"/>
    </source>
</evidence>
<evidence type="ECO:0000313" key="2">
    <source>
        <dbReference type="EMBL" id="RDX73687.1"/>
    </source>
</evidence>